<keyword evidence="3 5" id="KW-1133">Transmembrane helix</keyword>
<proteinExistence type="predicted"/>
<evidence type="ECO:0000256" key="1">
    <source>
        <dbReference type="ARBA" id="ARBA00004141"/>
    </source>
</evidence>
<name>A0A1N7SN93_9BURK</name>
<evidence type="ECO:0000256" key="5">
    <source>
        <dbReference type="SAM" id="Phobius"/>
    </source>
</evidence>
<keyword evidence="4 5" id="KW-0472">Membrane</keyword>
<feature type="transmembrane region" description="Helical" evidence="5">
    <location>
        <begin position="82"/>
        <end position="106"/>
    </location>
</feature>
<dbReference type="RefSeq" id="WP_087738128.1">
    <property type="nucleotide sequence ID" value="NZ_CYGY02000065.1"/>
</dbReference>
<evidence type="ECO:0000313" key="7">
    <source>
        <dbReference type="Proteomes" id="UP000195569"/>
    </source>
</evidence>
<dbReference type="AlphaFoldDB" id="A0A1N7SN93"/>
<accession>A0A1N7SN93</accession>
<feature type="transmembrane region" description="Helical" evidence="5">
    <location>
        <begin position="118"/>
        <end position="139"/>
    </location>
</feature>
<dbReference type="InterPro" id="IPR032808">
    <property type="entry name" value="DoxX"/>
</dbReference>
<sequence>MHNDDRKTMPQLIGKVILTFCRLYLGGWMVVSGTSYWRTALGMSPIFPQPFGTLPASNELLVTMVHTHFFHIVKTCEILGGLSLILGVFVPVGLLMLLPVSFVVWYNAIVLNHRFDKMFTPYMGVGCLYMNLILMVWYIKYYLPMMTFKTTIGRISDWNKFPKVFKSDAVDSI</sequence>
<dbReference type="Proteomes" id="UP000195569">
    <property type="component" value="Unassembled WGS sequence"/>
</dbReference>
<dbReference type="EMBL" id="CYGY02000065">
    <property type="protein sequence ID" value="SIT48787.1"/>
    <property type="molecule type" value="Genomic_DNA"/>
</dbReference>
<dbReference type="Pfam" id="PF07681">
    <property type="entry name" value="DoxX"/>
    <property type="match status" value="1"/>
</dbReference>
<dbReference type="OrthoDB" id="9092326at2"/>
<comment type="caution">
    <text evidence="6">The sequence shown here is derived from an EMBL/GenBank/DDBJ whole genome shotgun (WGS) entry which is preliminary data.</text>
</comment>
<feature type="transmembrane region" description="Helical" evidence="5">
    <location>
        <begin position="12"/>
        <end position="31"/>
    </location>
</feature>
<evidence type="ECO:0000256" key="3">
    <source>
        <dbReference type="ARBA" id="ARBA00022989"/>
    </source>
</evidence>
<feature type="transmembrane region" description="Helical" evidence="5">
    <location>
        <begin position="51"/>
        <end position="70"/>
    </location>
</feature>
<keyword evidence="7" id="KW-1185">Reference proteome</keyword>
<evidence type="ECO:0000313" key="6">
    <source>
        <dbReference type="EMBL" id="SIT48787.1"/>
    </source>
</evidence>
<evidence type="ECO:0000256" key="4">
    <source>
        <dbReference type="ARBA" id="ARBA00023136"/>
    </source>
</evidence>
<evidence type="ECO:0000256" key="2">
    <source>
        <dbReference type="ARBA" id="ARBA00022692"/>
    </source>
</evidence>
<dbReference type="GO" id="GO:0016020">
    <property type="term" value="C:membrane"/>
    <property type="evidence" value="ECO:0007669"/>
    <property type="project" value="UniProtKB-SubCell"/>
</dbReference>
<reference evidence="6" key="1">
    <citation type="submission" date="2016-12" db="EMBL/GenBank/DDBJ databases">
        <authorList>
            <person name="Moulin L."/>
        </authorList>
    </citation>
    <scope>NUCLEOTIDE SEQUENCE [LARGE SCALE GENOMIC DNA]</scope>
    <source>
        <strain evidence="6">STM 7183</strain>
    </source>
</reference>
<protein>
    <submittedName>
        <fullName evidence="6">DoxX family protein</fullName>
    </submittedName>
</protein>
<organism evidence="6 7">
    <name type="scientific">Paraburkholderia piptadeniae</name>
    <dbReference type="NCBI Taxonomy" id="1701573"/>
    <lineage>
        <taxon>Bacteria</taxon>
        <taxon>Pseudomonadati</taxon>
        <taxon>Pseudomonadota</taxon>
        <taxon>Betaproteobacteria</taxon>
        <taxon>Burkholderiales</taxon>
        <taxon>Burkholderiaceae</taxon>
        <taxon>Paraburkholderia</taxon>
    </lineage>
</organism>
<gene>
    <name evidence="6" type="ORF">BN2476_650052</name>
</gene>
<keyword evidence="2 5" id="KW-0812">Transmembrane</keyword>
<comment type="subcellular location">
    <subcellularLocation>
        <location evidence="1">Membrane</location>
        <topology evidence="1">Multi-pass membrane protein</topology>
    </subcellularLocation>
</comment>